<dbReference type="InterPro" id="IPR001173">
    <property type="entry name" value="Glyco_trans_2-like"/>
</dbReference>
<comment type="similarity">
    <text evidence="1">Belongs to the glycosyltransferase 2 family. WaaE/KdtX subfamily.</text>
</comment>
<dbReference type="PANTHER" id="PTHR43630:SF2">
    <property type="entry name" value="GLYCOSYLTRANSFERASE"/>
    <property type="match status" value="1"/>
</dbReference>
<gene>
    <name evidence="3" type="ORF">H8E23_17575</name>
</gene>
<accession>A0A8J6NN11</accession>
<name>A0A8J6NN11_9BACT</name>
<dbReference type="CDD" id="cd02511">
    <property type="entry name" value="Beta4Glucosyltransferase"/>
    <property type="match status" value="1"/>
</dbReference>
<evidence type="ECO:0000259" key="2">
    <source>
        <dbReference type="Pfam" id="PF00535"/>
    </source>
</evidence>
<evidence type="ECO:0000313" key="4">
    <source>
        <dbReference type="Proteomes" id="UP000603434"/>
    </source>
</evidence>
<dbReference type="SUPFAM" id="SSF53448">
    <property type="entry name" value="Nucleotide-diphospho-sugar transferases"/>
    <property type="match status" value="1"/>
</dbReference>
<evidence type="ECO:0000256" key="1">
    <source>
        <dbReference type="ARBA" id="ARBA00038494"/>
    </source>
</evidence>
<dbReference type="InterPro" id="IPR029044">
    <property type="entry name" value="Nucleotide-diphossugar_trans"/>
</dbReference>
<organism evidence="3 4">
    <name type="scientific">Candidatus Desulfatibia profunda</name>
    <dbReference type="NCBI Taxonomy" id="2841695"/>
    <lineage>
        <taxon>Bacteria</taxon>
        <taxon>Pseudomonadati</taxon>
        <taxon>Thermodesulfobacteriota</taxon>
        <taxon>Desulfobacteria</taxon>
        <taxon>Desulfobacterales</taxon>
        <taxon>Desulfobacterales incertae sedis</taxon>
        <taxon>Candidatus Desulfatibia</taxon>
    </lineage>
</organism>
<evidence type="ECO:0000313" key="3">
    <source>
        <dbReference type="EMBL" id="MBC8363197.1"/>
    </source>
</evidence>
<protein>
    <submittedName>
        <fullName evidence="3">Glycosyltransferase family 2 protein</fullName>
    </submittedName>
</protein>
<feature type="domain" description="Glycosyltransferase 2-like" evidence="2">
    <location>
        <begin position="7"/>
        <end position="89"/>
    </location>
</feature>
<dbReference type="Proteomes" id="UP000603434">
    <property type="component" value="Unassembled WGS sequence"/>
</dbReference>
<proteinExistence type="inferred from homology"/>
<dbReference type="EMBL" id="JACNJH010000270">
    <property type="protein sequence ID" value="MBC8363197.1"/>
    <property type="molecule type" value="Genomic_DNA"/>
</dbReference>
<dbReference type="Gene3D" id="3.90.550.10">
    <property type="entry name" value="Spore Coat Polysaccharide Biosynthesis Protein SpsA, Chain A"/>
    <property type="match status" value="1"/>
</dbReference>
<sequence>MGKPTISIAVIAKNEADRIGRLLERASFADEVVVVDSGSRDGTQALCEQAGAMVIFNEWPGYANQKNFAMEQTTSEWILNLDADEEVSAALAAEISNAVRYAAPEVHAFSMPRLSRYLGRWIKHGGWYPDRKVRLVRKGNGKWSSDQLHEKLLVDGKVERLSEPILHHVYRHISDQVKTIDRFSDIYAVQRAPAGSGFVLAGAGHALGKFLECYVWKLGVLDGIPGLIIAMNSAWYVFLKHAKAWERGFTGEK</sequence>
<comment type="caution">
    <text evidence="3">The sequence shown here is derived from an EMBL/GenBank/DDBJ whole genome shotgun (WGS) entry which is preliminary data.</text>
</comment>
<dbReference type="Pfam" id="PF00535">
    <property type="entry name" value="Glycos_transf_2"/>
    <property type="match status" value="1"/>
</dbReference>
<dbReference type="AlphaFoldDB" id="A0A8J6NN11"/>
<reference evidence="3 4" key="1">
    <citation type="submission" date="2020-08" db="EMBL/GenBank/DDBJ databases">
        <title>Bridging the membrane lipid divide: bacteria of the FCB group superphylum have the potential to synthesize archaeal ether lipids.</title>
        <authorList>
            <person name="Villanueva L."/>
            <person name="Von Meijenfeldt F.A.B."/>
            <person name="Westbye A.B."/>
            <person name="Yadav S."/>
            <person name="Hopmans E.C."/>
            <person name="Dutilh B.E."/>
            <person name="Sinninghe Damste J.S."/>
        </authorList>
    </citation>
    <scope>NUCLEOTIDE SEQUENCE [LARGE SCALE GENOMIC DNA]</scope>
    <source>
        <strain evidence="3">NIOZ-UU30</strain>
    </source>
</reference>
<dbReference type="PANTHER" id="PTHR43630">
    <property type="entry name" value="POLY-BETA-1,6-N-ACETYL-D-GLUCOSAMINE SYNTHASE"/>
    <property type="match status" value="1"/>
</dbReference>